<dbReference type="Proteomes" id="UP000005952">
    <property type="component" value="Chromosome"/>
</dbReference>
<keyword evidence="2" id="KW-1185">Reference proteome</keyword>
<protein>
    <submittedName>
        <fullName evidence="1">Uncharacterized protein</fullName>
    </submittedName>
</protein>
<name>N0BFH8_9HYPH</name>
<dbReference type="KEGG" id="hdt:HYPDE_35993"/>
<evidence type="ECO:0000313" key="1">
    <source>
        <dbReference type="EMBL" id="AGK58870.1"/>
    </source>
</evidence>
<proteinExistence type="predicted"/>
<accession>N0BFH8</accession>
<dbReference type="HOGENOM" id="CLU_2273531_0_0_5"/>
<evidence type="ECO:0000313" key="2">
    <source>
        <dbReference type="Proteomes" id="UP000005952"/>
    </source>
</evidence>
<dbReference type="OrthoDB" id="7932893at2"/>
<dbReference type="EMBL" id="CP005587">
    <property type="protein sequence ID" value="AGK58870.1"/>
    <property type="molecule type" value="Genomic_DNA"/>
</dbReference>
<dbReference type="AlphaFoldDB" id="N0BFH8"/>
<organism evidence="1 2">
    <name type="scientific">Hyphomicrobium denitrificans 1NES1</name>
    <dbReference type="NCBI Taxonomy" id="670307"/>
    <lineage>
        <taxon>Bacteria</taxon>
        <taxon>Pseudomonadati</taxon>
        <taxon>Pseudomonadota</taxon>
        <taxon>Alphaproteobacteria</taxon>
        <taxon>Hyphomicrobiales</taxon>
        <taxon>Hyphomicrobiaceae</taxon>
        <taxon>Hyphomicrobium</taxon>
    </lineage>
</organism>
<gene>
    <name evidence="1" type="ORF">HYPDE_35993</name>
</gene>
<dbReference type="STRING" id="670307.HYPDE_35993"/>
<dbReference type="RefSeq" id="WP_015598889.1">
    <property type="nucleotide sequence ID" value="NC_021172.1"/>
</dbReference>
<sequence length="102" mass="11114">MKCAAPDAELLRQLADIPEVRLSGFSVREGLAGTGVTVLKGRNYFGSWRATVQGELVWTFADLSEPGRTVASVDEALRYTLLLILASIAKTHNIRPKITRTG</sequence>
<reference evidence="1 2" key="1">
    <citation type="journal article" date="2013" name="Genome Announc.">
        <title>Genome sequences for three denitrifying bacterial strains isolated from a uranium- and nitrate-contaminated subsurface environment.</title>
        <authorList>
            <person name="Venkatramanan R."/>
            <person name="Prakash O."/>
            <person name="Woyke T."/>
            <person name="Chain P."/>
            <person name="Goodwin L.A."/>
            <person name="Watson D."/>
            <person name="Brooks S."/>
            <person name="Kostka J.E."/>
            <person name="Green S.J."/>
        </authorList>
    </citation>
    <scope>NUCLEOTIDE SEQUENCE [LARGE SCALE GENOMIC DNA]</scope>
    <source>
        <strain evidence="1 2">1NES1</strain>
    </source>
</reference>